<evidence type="ECO:0000256" key="1">
    <source>
        <dbReference type="ARBA" id="ARBA00004370"/>
    </source>
</evidence>
<dbReference type="OrthoDB" id="5912871at2759"/>
<evidence type="ECO:0000256" key="4">
    <source>
        <dbReference type="ARBA" id="ARBA00022989"/>
    </source>
</evidence>
<dbReference type="PROSITE" id="PS01309">
    <property type="entry name" value="UPF0057"/>
    <property type="match status" value="1"/>
</dbReference>
<proteinExistence type="inferred from homology"/>
<keyword evidence="3 6" id="KW-0812">Transmembrane</keyword>
<dbReference type="PANTHER" id="PTHR21659:SF42">
    <property type="entry name" value="UPF0057 MEMBRANE PROTEIN ZK632.10-RELATED"/>
    <property type="match status" value="1"/>
</dbReference>
<dbReference type="EMBL" id="CAJPVJ010000113">
    <property type="protein sequence ID" value="CAG2161130.1"/>
    <property type="molecule type" value="Genomic_DNA"/>
</dbReference>
<evidence type="ECO:0000256" key="3">
    <source>
        <dbReference type="ARBA" id="ARBA00022692"/>
    </source>
</evidence>
<evidence type="ECO:0000256" key="6">
    <source>
        <dbReference type="SAM" id="Phobius"/>
    </source>
</evidence>
<evidence type="ECO:0008006" key="9">
    <source>
        <dbReference type="Google" id="ProtNLM"/>
    </source>
</evidence>
<sequence length="103" mass="11455">MLVLAFILPPAAVLLDRGCNLDFLVNILLTVFGWLPGFIHAMFIICRGSHDQQHIHHIHTTQHIIVANEPQMMANQLPSVVYAVAPPPPYNPQYPPSAPPYVP</sequence>
<name>A0A7R9LCA6_9ACAR</name>
<gene>
    <name evidence="7" type="ORF">ONB1V03_LOCUS952</name>
</gene>
<evidence type="ECO:0000313" key="7">
    <source>
        <dbReference type="EMBL" id="CAD7637664.1"/>
    </source>
</evidence>
<comment type="subcellular location">
    <subcellularLocation>
        <location evidence="1">Membrane</location>
    </subcellularLocation>
</comment>
<evidence type="ECO:0000313" key="8">
    <source>
        <dbReference type="Proteomes" id="UP000728032"/>
    </source>
</evidence>
<keyword evidence="8" id="KW-1185">Reference proteome</keyword>
<keyword evidence="5 6" id="KW-0472">Membrane</keyword>
<feature type="transmembrane region" description="Helical" evidence="6">
    <location>
        <begin position="25"/>
        <end position="46"/>
    </location>
</feature>
<evidence type="ECO:0000256" key="5">
    <source>
        <dbReference type="ARBA" id="ARBA00023136"/>
    </source>
</evidence>
<dbReference type="PANTHER" id="PTHR21659">
    <property type="entry name" value="HYDROPHOBIC PROTEIN RCI2 LOW TEMPERATURE AND SALT RESPONSIVE PROTEIN LTI6 -RELATED"/>
    <property type="match status" value="1"/>
</dbReference>
<keyword evidence="4 6" id="KW-1133">Transmembrane helix</keyword>
<evidence type="ECO:0000256" key="2">
    <source>
        <dbReference type="ARBA" id="ARBA00009530"/>
    </source>
</evidence>
<dbReference type="Pfam" id="PF01679">
    <property type="entry name" value="Pmp3"/>
    <property type="match status" value="1"/>
</dbReference>
<comment type="similarity">
    <text evidence="2">Belongs to the UPF0057 (PMP3) family.</text>
</comment>
<dbReference type="GO" id="GO:0016020">
    <property type="term" value="C:membrane"/>
    <property type="evidence" value="ECO:0007669"/>
    <property type="project" value="UniProtKB-SubCell"/>
</dbReference>
<organism evidence="7">
    <name type="scientific">Oppiella nova</name>
    <dbReference type="NCBI Taxonomy" id="334625"/>
    <lineage>
        <taxon>Eukaryota</taxon>
        <taxon>Metazoa</taxon>
        <taxon>Ecdysozoa</taxon>
        <taxon>Arthropoda</taxon>
        <taxon>Chelicerata</taxon>
        <taxon>Arachnida</taxon>
        <taxon>Acari</taxon>
        <taxon>Acariformes</taxon>
        <taxon>Sarcoptiformes</taxon>
        <taxon>Oribatida</taxon>
        <taxon>Brachypylina</taxon>
        <taxon>Oppioidea</taxon>
        <taxon>Oppiidae</taxon>
        <taxon>Oppiella</taxon>
    </lineage>
</organism>
<accession>A0A7R9LCA6</accession>
<dbReference type="EMBL" id="OC914938">
    <property type="protein sequence ID" value="CAD7637664.1"/>
    <property type="molecule type" value="Genomic_DNA"/>
</dbReference>
<dbReference type="InterPro" id="IPR000612">
    <property type="entry name" value="PMP3"/>
</dbReference>
<protein>
    <recommendedName>
        <fullName evidence="9">Plasma membrane proteolipid 3</fullName>
    </recommendedName>
</protein>
<dbReference type="AlphaFoldDB" id="A0A7R9LCA6"/>
<dbReference type="Proteomes" id="UP000728032">
    <property type="component" value="Unassembled WGS sequence"/>
</dbReference>
<reference evidence="7" key="1">
    <citation type="submission" date="2020-11" db="EMBL/GenBank/DDBJ databases">
        <authorList>
            <person name="Tran Van P."/>
        </authorList>
    </citation>
    <scope>NUCLEOTIDE SEQUENCE</scope>
</reference>